<dbReference type="GO" id="GO:0006352">
    <property type="term" value="P:DNA-templated transcription initiation"/>
    <property type="evidence" value="ECO:0007669"/>
    <property type="project" value="InterPro"/>
</dbReference>
<dbReference type="GO" id="GO:0016987">
    <property type="term" value="F:sigma factor activity"/>
    <property type="evidence" value="ECO:0007669"/>
    <property type="project" value="UniProtKB-KW"/>
</dbReference>
<organism evidence="8 9">
    <name type="scientific">Sorangium cellulosum</name>
    <name type="common">Polyangium cellulosum</name>
    <dbReference type="NCBI Taxonomy" id="56"/>
    <lineage>
        <taxon>Bacteria</taxon>
        <taxon>Pseudomonadati</taxon>
        <taxon>Myxococcota</taxon>
        <taxon>Polyangia</taxon>
        <taxon>Polyangiales</taxon>
        <taxon>Polyangiaceae</taxon>
        <taxon>Sorangium</taxon>
    </lineage>
</organism>
<dbReference type="GO" id="GO:0003677">
    <property type="term" value="F:DNA binding"/>
    <property type="evidence" value="ECO:0007669"/>
    <property type="project" value="UniProtKB-KW"/>
</dbReference>
<accession>A0A150RXV0</accession>
<keyword evidence="6" id="KW-0812">Transmembrane</keyword>
<dbReference type="PANTHER" id="PTHR43133">
    <property type="entry name" value="RNA POLYMERASE ECF-TYPE SIGMA FACTO"/>
    <property type="match status" value="1"/>
</dbReference>
<keyword evidence="6" id="KW-0472">Membrane</keyword>
<feature type="compositionally biased region" description="Polar residues" evidence="5">
    <location>
        <begin position="211"/>
        <end position="220"/>
    </location>
</feature>
<dbReference type="InterPro" id="IPR013325">
    <property type="entry name" value="RNA_pol_sigma_r2"/>
</dbReference>
<comment type="caution">
    <text evidence="8">The sequence shown here is derived from an EMBL/GenBank/DDBJ whole genome shotgun (WGS) entry which is preliminary data.</text>
</comment>
<dbReference type="InterPro" id="IPR007627">
    <property type="entry name" value="RNA_pol_sigma70_r2"/>
</dbReference>
<evidence type="ECO:0000256" key="6">
    <source>
        <dbReference type="SAM" id="Phobius"/>
    </source>
</evidence>
<feature type="region of interest" description="Disordered" evidence="5">
    <location>
        <begin position="195"/>
        <end position="260"/>
    </location>
</feature>
<name>A0A150RXV0_SORCE</name>
<feature type="domain" description="RNA polymerase sigma-70 region 2" evidence="7">
    <location>
        <begin position="18"/>
        <end position="79"/>
    </location>
</feature>
<keyword evidence="2" id="KW-0731">Sigma factor</keyword>
<keyword evidence="4" id="KW-0804">Transcription</keyword>
<feature type="compositionally biased region" description="Low complexity" evidence="5">
    <location>
        <begin position="396"/>
        <end position="407"/>
    </location>
</feature>
<dbReference type="PANTHER" id="PTHR43133:SF8">
    <property type="entry name" value="RNA POLYMERASE SIGMA FACTOR HI_1459-RELATED"/>
    <property type="match status" value="1"/>
</dbReference>
<dbReference type="EMBL" id="JEMB01001804">
    <property type="protein sequence ID" value="KYF85013.1"/>
    <property type="molecule type" value="Genomic_DNA"/>
</dbReference>
<feature type="transmembrane region" description="Helical" evidence="6">
    <location>
        <begin position="160"/>
        <end position="181"/>
    </location>
</feature>
<evidence type="ECO:0000313" key="8">
    <source>
        <dbReference type="EMBL" id="KYF85013.1"/>
    </source>
</evidence>
<protein>
    <recommendedName>
        <fullName evidence="7">RNA polymerase sigma-70 region 2 domain-containing protein</fullName>
    </recommendedName>
</protein>
<evidence type="ECO:0000256" key="1">
    <source>
        <dbReference type="ARBA" id="ARBA00023015"/>
    </source>
</evidence>
<dbReference type="InterPro" id="IPR039425">
    <property type="entry name" value="RNA_pol_sigma-70-like"/>
</dbReference>
<feature type="compositionally biased region" description="Basic and acidic residues" evidence="5">
    <location>
        <begin position="295"/>
        <end position="315"/>
    </location>
</feature>
<dbReference type="Gene3D" id="1.10.1740.10">
    <property type="match status" value="1"/>
</dbReference>
<dbReference type="Proteomes" id="UP000075635">
    <property type="component" value="Unassembled WGS sequence"/>
</dbReference>
<evidence type="ECO:0000256" key="3">
    <source>
        <dbReference type="ARBA" id="ARBA00023125"/>
    </source>
</evidence>
<keyword evidence="1" id="KW-0805">Transcription regulation</keyword>
<sequence>MDECSIRSRSPLADPDLRRTLTDFVRRRMSGADVEDVVQTVLCEALTAKACPEEPAEFRCWLLGIARHKVARHLRRSARESVAELPEVPVAPPPIEARELARWAERQAAASTRDAEQTLDWMAREGEGEKLESIAAEEHVPAARVRQRVSRMRRWMRERWLAELAAVAALSLLALLVARLLRRPKEEIAFRPEPVPSRLEVPSSAPIDSLSPGSSEQQKMPEQRAPARTPVAPSPTSQVVPAPKPRQTPASRPRAQQEVTPLDTARQLRAQALWACEVGYFQPCLTQLDDAARLDPAGDRAPEVQGARERTHKALDVQGGSSDPRPTPSPKAAPEAATPRSLTPNGSPLPGSLDQQKMPKQKAPARTHVAPGPTSNVIPAPTPTLTPASIPPARPAAPSVAPESSKK</sequence>
<gene>
    <name evidence="8" type="ORF">BE17_47365</name>
</gene>
<dbReference type="SUPFAM" id="SSF88946">
    <property type="entry name" value="Sigma2 domain of RNA polymerase sigma factors"/>
    <property type="match status" value="1"/>
</dbReference>
<reference evidence="8 9" key="1">
    <citation type="submission" date="2014-02" db="EMBL/GenBank/DDBJ databases">
        <title>The small core and large imbalanced accessory genome model reveals a collaborative survival strategy of Sorangium cellulosum strains in nature.</title>
        <authorList>
            <person name="Han K."/>
            <person name="Peng R."/>
            <person name="Blom J."/>
            <person name="Li Y.-Z."/>
        </authorList>
    </citation>
    <scope>NUCLEOTIDE SEQUENCE [LARGE SCALE GENOMIC DNA]</scope>
    <source>
        <strain evidence="8 9">So0011-07</strain>
    </source>
</reference>
<evidence type="ECO:0000313" key="9">
    <source>
        <dbReference type="Proteomes" id="UP000075635"/>
    </source>
</evidence>
<evidence type="ECO:0000256" key="2">
    <source>
        <dbReference type="ARBA" id="ARBA00023082"/>
    </source>
</evidence>
<dbReference type="AlphaFoldDB" id="A0A150RXV0"/>
<feature type="region of interest" description="Disordered" evidence="5">
    <location>
        <begin position="295"/>
        <end position="407"/>
    </location>
</feature>
<keyword evidence="3" id="KW-0238">DNA-binding</keyword>
<dbReference type="Pfam" id="PF04542">
    <property type="entry name" value="Sigma70_r2"/>
    <property type="match status" value="1"/>
</dbReference>
<evidence type="ECO:0000256" key="5">
    <source>
        <dbReference type="SAM" id="MobiDB-lite"/>
    </source>
</evidence>
<evidence type="ECO:0000256" key="4">
    <source>
        <dbReference type="ARBA" id="ARBA00023163"/>
    </source>
</evidence>
<proteinExistence type="predicted"/>
<evidence type="ECO:0000259" key="7">
    <source>
        <dbReference type="Pfam" id="PF04542"/>
    </source>
</evidence>
<keyword evidence="6" id="KW-1133">Transmembrane helix</keyword>
<feature type="compositionally biased region" description="Pro residues" evidence="5">
    <location>
        <begin position="380"/>
        <end position="395"/>
    </location>
</feature>